<dbReference type="RefSeq" id="WP_118210693.1">
    <property type="nucleotide sequence ID" value="NZ_JAQEFF010000026.1"/>
</dbReference>
<dbReference type="EMBL" id="QSFP01000029">
    <property type="protein sequence ID" value="RHA64708.1"/>
    <property type="molecule type" value="Genomic_DNA"/>
</dbReference>
<organism evidence="2 3">
    <name type="scientific">Roseburia intestinalis</name>
    <dbReference type="NCBI Taxonomy" id="166486"/>
    <lineage>
        <taxon>Bacteria</taxon>
        <taxon>Bacillati</taxon>
        <taxon>Bacillota</taxon>
        <taxon>Clostridia</taxon>
        <taxon>Lachnospirales</taxon>
        <taxon>Lachnospiraceae</taxon>
        <taxon>Roseburia</taxon>
    </lineage>
</organism>
<evidence type="ECO:0000313" key="3">
    <source>
        <dbReference type="Proteomes" id="UP000284465"/>
    </source>
</evidence>
<dbReference type="InterPro" id="IPR055259">
    <property type="entry name" value="YkvP/CgeB_Glyco_trans-like"/>
</dbReference>
<protein>
    <recommendedName>
        <fullName evidence="1">Spore protein YkvP/CgeB glycosyl transferase-like domain-containing protein</fullName>
    </recommendedName>
</protein>
<gene>
    <name evidence="2" type="ORF">DW927_17390</name>
</gene>
<dbReference type="Pfam" id="PF13524">
    <property type="entry name" value="Glyco_trans_1_2"/>
    <property type="match status" value="1"/>
</dbReference>
<comment type="caution">
    <text evidence="2">The sequence shown here is derived from an EMBL/GenBank/DDBJ whole genome shotgun (WGS) entry which is preliminary data.</text>
</comment>
<name>A0A1Q6SL18_9FIRM</name>
<evidence type="ECO:0000313" key="2">
    <source>
        <dbReference type="EMBL" id="RHA64708.1"/>
    </source>
</evidence>
<reference evidence="2 3" key="1">
    <citation type="submission" date="2018-08" db="EMBL/GenBank/DDBJ databases">
        <title>A genome reference for cultivated species of the human gut microbiota.</title>
        <authorList>
            <person name="Zou Y."/>
            <person name="Xue W."/>
            <person name="Luo G."/>
        </authorList>
    </citation>
    <scope>NUCLEOTIDE SEQUENCE [LARGE SCALE GENOMIC DNA]</scope>
    <source>
        <strain evidence="2 3">AM43-11</strain>
    </source>
</reference>
<sequence>MKLLFFQWHSFMNKGIERGLKELEIPYDTFFYQFNDWEKDDAFLEQFRAYLKAGAYTDVLSVNFSPLISMLCEELGIVYTAWVYDSPLHIRNLESLKNSCNRIFFFDRGQAEEHRKDGVNAMHLPLAVDTEVFRINASKREKEDYRTDISLVGKLYQTEYAYFTAPLQGYTKGYLEGIVNAQGKVYGGYLIPELITDELLAQMNVEYTKVAKDGFVMGRRELEFMLACETTGRERYMALALLSAHYPVDLYSTDVDKRLEKVRYRGYADYYSQMPLAFSQSKINLNISLKTIRTGIPLRVIDVLGCGGFMLSNYQEELFEYFNIGEELVVYENIEDLFYKAKYYLEHEDERKQIALAGVERVKRDFTFRERLRVMYGNSSADRRN</sequence>
<dbReference type="Proteomes" id="UP000284465">
    <property type="component" value="Unassembled WGS sequence"/>
</dbReference>
<evidence type="ECO:0000259" key="1">
    <source>
        <dbReference type="Pfam" id="PF13524"/>
    </source>
</evidence>
<proteinExistence type="predicted"/>
<dbReference type="AlphaFoldDB" id="A0A1Q6SL18"/>
<feature type="domain" description="Spore protein YkvP/CgeB glycosyl transferase-like" evidence="1">
    <location>
        <begin position="245"/>
        <end position="373"/>
    </location>
</feature>
<accession>A0A1Q6SL18</accession>